<dbReference type="InterPro" id="IPR003593">
    <property type="entry name" value="AAA+_ATPase"/>
</dbReference>
<keyword evidence="1" id="KW-0813">Transport</keyword>
<dbReference type="RefSeq" id="WP_021348724.1">
    <property type="nucleotide sequence ID" value="NZ_CP007547.1"/>
</dbReference>
<dbReference type="GO" id="GO:0005524">
    <property type="term" value="F:ATP binding"/>
    <property type="evidence" value="ECO:0007669"/>
    <property type="project" value="UniProtKB-KW"/>
</dbReference>
<dbReference type="KEGG" id="eao:BD94_2233"/>
<dbReference type="InterPro" id="IPR003439">
    <property type="entry name" value="ABC_transporter-like_ATP-bd"/>
</dbReference>
<dbReference type="AlphaFoldDB" id="A0A077EHH6"/>
<dbReference type="InterPro" id="IPR050153">
    <property type="entry name" value="Metal_Ion_Import_ABC"/>
</dbReference>
<dbReference type="EMBL" id="CP007547">
    <property type="protein sequence ID" value="AIL46008.1"/>
    <property type="molecule type" value="Genomic_DNA"/>
</dbReference>
<evidence type="ECO:0000256" key="3">
    <source>
        <dbReference type="ARBA" id="ARBA00022840"/>
    </source>
</evidence>
<proteinExistence type="predicted"/>
<evidence type="ECO:0000256" key="1">
    <source>
        <dbReference type="ARBA" id="ARBA00022448"/>
    </source>
</evidence>
<dbReference type="Pfam" id="PF00005">
    <property type="entry name" value="ABC_tran"/>
    <property type="match status" value="1"/>
</dbReference>
<dbReference type="STRING" id="1338011.BD94_2233"/>
<dbReference type="SUPFAM" id="SSF52540">
    <property type="entry name" value="P-loop containing nucleoside triphosphate hydrolases"/>
    <property type="match status" value="1"/>
</dbReference>
<keyword evidence="2" id="KW-0547">Nucleotide-binding</keyword>
<dbReference type="HOGENOM" id="CLU_000604_1_11_10"/>
<reference evidence="5" key="2">
    <citation type="journal article" date="2015" name="Genome Biol. Evol.">
        <title>Complete Genome Sequence and Transcriptomic Analysis of the Novel Pathogen Elizabethkingia anophelis in Response to Oxidative Stress.</title>
        <authorList>
            <person name="Li Y."/>
            <person name="Liu Y."/>
            <person name="Chew S.C."/>
            <person name="Tay M."/>
            <person name="Salido M.M."/>
            <person name="Teo J."/>
            <person name="Lauro F.M."/>
            <person name="Givskov M."/>
            <person name="Yang L."/>
        </authorList>
    </citation>
    <scope>NUCLEOTIDE SEQUENCE</scope>
    <source>
        <strain evidence="5">NUHP1</strain>
    </source>
</reference>
<gene>
    <name evidence="5" type="ORF">BD94_2233</name>
</gene>
<evidence type="ECO:0000313" key="5">
    <source>
        <dbReference type="EMBL" id="AIL46008.1"/>
    </source>
</evidence>
<evidence type="ECO:0000256" key="2">
    <source>
        <dbReference type="ARBA" id="ARBA00022741"/>
    </source>
</evidence>
<name>A0A077EHH6_9FLAO</name>
<dbReference type="PANTHER" id="PTHR42734:SF20">
    <property type="entry name" value="ABC-TYPE IRON(III)-SIDEROPHORE TRANSPORT SYSTEM, ATPASE COMPONENT"/>
    <property type="match status" value="1"/>
</dbReference>
<reference evidence="5" key="1">
    <citation type="journal article" date="2013" name="Lancet">
        <title>First case of E anophelis outbreak in an intensive-care unit.</title>
        <authorList>
            <person name="Teo J."/>
            <person name="Tan S.Y."/>
            <person name="Tay M."/>
            <person name="Ding Y."/>
            <person name="Kjelleberg S."/>
            <person name="Givskov M."/>
            <person name="Lin R.T."/>
            <person name="Yang L."/>
        </authorList>
    </citation>
    <scope>NUCLEOTIDE SEQUENCE [LARGE SCALE GENOMIC DNA]</scope>
    <source>
        <strain evidence="5">NUHP1</strain>
    </source>
</reference>
<evidence type="ECO:0000259" key="4">
    <source>
        <dbReference type="PROSITE" id="PS50893"/>
    </source>
</evidence>
<dbReference type="PROSITE" id="PS50893">
    <property type="entry name" value="ABC_TRANSPORTER_2"/>
    <property type="match status" value="1"/>
</dbReference>
<dbReference type="InterPro" id="IPR027417">
    <property type="entry name" value="P-loop_NTPase"/>
</dbReference>
<organism evidence="5 6">
    <name type="scientific">Elizabethkingia anophelis NUHP1</name>
    <dbReference type="NCBI Taxonomy" id="1338011"/>
    <lineage>
        <taxon>Bacteria</taxon>
        <taxon>Pseudomonadati</taxon>
        <taxon>Bacteroidota</taxon>
        <taxon>Flavobacteriia</taxon>
        <taxon>Flavobacteriales</taxon>
        <taxon>Weeksellaceae</taxon>
        <taxon>Elizabethkingia</taxon>
    </lineage>
</organism>
<sequence>MQSEVILKLEHLDIGYQRALVKDICAELKLGEVCLLMGNNGQGKTTLIKSILGENKLLNGDILLAEKSINTLSALQIAKKISVVFSKATIPNGFTVKDLISLGKYIHYPYYFSLNKKDEEEVVDIINKIGLQEYTYMPLHKLSDGNLQKAFIGRALVQNTSVIILDEPTTHLDEKNKTIVLTTLRMLAKEYHKTILFSSHDWRLAKEFSDKIWYIKEGGLYSGVAEDILSVHQELTAPALFHFNEAFVTPHIEAPQLQKEMLFSVLQKNFKKDLSQFNFIFQDGIWDISSDTFQKKAESFEEIIQLIGNL</sequence>
<dbReference type="GO" id="GO:0016887">
    <property type="term" value="F:ATP hydrolysis activity"/>
    <property type="evidence" value="ECO:0007669"/>
    <property type="project" value="InterPro"/>
</dbReference>
<dbReference type="SMART" id="SM00382">
    <property type="entry name" value="AAA"/>
    <property type="match status" value="1"/>
</dbReference>
<accession>A0A077EHH6</accession>
<dbReference type="Proteomes" id="UP000028933">
    <property type="component" value="Chromosome"/>
</dbReference>
<feature type="domain" description="ABC transporter" evidence="4">
    <location>
        <begin position="1"/>
        <end position="242"/>
    </location>
</feature>
<evidence type="ECO:0000313" key="6">
    <source>
        <dbReference type="Proteomes" id="UP000028933"/>
    </source>
</evidence>
<protein>
    <recommendedName>
        <fullName evidence="4">ABC transporter domain-containing protein</fullName>
    </recommendedName>
</protein>
<dbReference type="Gene3D" id="3.40.50.300">
    <property type="entry name" value="P-loop containing nucleotide triphosphate hydrolases"/>
    <property type="match status" value="1"/>
</dbReference>
<dbReference type="eggNOG" id="COG1120">
    <property type="taxonomic scope" value="Bacteria"/>
</dbReference>
<dbReference type="PANTHER" id="PTHR42734">
    <property type="entry name" value="METAL TRANSPORT SYSTEM ATP-BINDING PROTEIN TM_0124-RELATED"/>
    <property type="match status" value="1"/>
</dbReference>
<keyword evidence="3" id="KW-0067">ATP-binding</keyword>